<organism evidence="1 2">
    <name type="scientific">Goodea atripinnis</name>
    <dbReference type="NCBI Taxonomy" id="208336"/>
    <lineage>
        <taxon>Eukaryota</taxon>
        <taxon>Metazoa</taxon>
        <taxon>Chordata</taxon>
        <taxon>Craniata</taxon>
        <taxon>Vertebrata</taxon>
        <taxon>Euteleostomi</taxon>
        <taxon>Actinopterygii</taxon>
        <taxon>Neopterygii</taxon>
        <taxon>Teleostei</taxon>
        <taxon>Neoteleostei</taxon>
        <taxon>Acanthomorphata</taxon>
        <taxon>Ovalentaria</taxon>
        <taxon>Atherinomorphae</taxon>
        <taxon>Cyprinodontiformes</taxon>
        <taxon>Goodeidae</taxon>
        <taxon>Goodea</taxon>
    </lineage>
</organism>
<comment type="caution">
    <text evidence="1">The sequence shown here is derived from an EMBL/GenBank/DDBJ whole genome shotgun (WGS) entry which is preliminary data.</text>
</comment>
<reference evidence="1 2" key="1">
    <citation type="submission" date="2021-06" db="EMBL/GenBank/DDBJ databases">
        <authorList>
            <person name="Palmer J.M."/>
        </authorList>
    </citation>
    <scope>NUCLEOTIDE SEQUENCE [LARGE SCALE GENOMIC DNA]</scope>
    <source>
        <strain evidence="1 2">GA_2019</strain>
        <tissue evidence="1">Muscle</tissue>
    </source>
</reference>
<accession>A0ABV0PQH5</accession>
<dbReference type="EMBL" id="JAHRIO010082018">
    <property type="protein sequence ID" value="MEQ2185729.1"/>
    <property type="molecule type" value="Genomic_DNA"/>
</dbReference>
<gene>
    <name evidence="1" type="ORF">GOODEAATRI_021248</name>
</gene>
<feature type="non-terminal residue" evidence="1">
    <location>
        <position position="1"/>
    </location>
</feature>
<evidence type="ECO:0000313" key="2">
    <source>
        <dbReference type="Proteomes" id="UP001476798"/>
    </source>
</evidence>
<evidence type="ECO:0000313" key="1">
    <source>
        <dbReference type="EMBL" id="MEQ2185729.1"/>
    </source>
</evidence>
<protein>
    <submittedName>
        <fullName evidence="1">Uncharacterized protein</fullName>
    </submittedName>
</protein>
<proteinExistence type="predicted"/>
<dbReference type="Proteomes" id="UP001476798">
    <property type="component" value="Unassembled WGS sequence"/>
</dbReference>
<keyword evidence="2" id="KW-1185">Reference proteome</keyword>
<name>A0ABV0PQH5_9TELE</name>
<sequence length="146" mass="15835">SQLCCAYSESLLHLERLRRVPFGKQGFLIEEGAADGAHVCSGMVAESRFLCPLSAIKCEAFLKVSGEMRIGKADSLHSKLGGRADNQAAPTLTRRMDGLVGTGRLAGWREKSLSLRTASNFPQIGYNCSLIGRALDVKARPRPMDL</sequence>